<dbReference type="GO" id="GO:0016853">
    <property type="term" value="F:isomerase activity"/>
    <property type="evidence" value="ECO:0007669"/>
    <property type="project" value="UniProtKB-KW"/>
</dbReference>
<organism evidence="3 4">
    <name type="scientific">Novosphingobium subterraneum</name>
    <dbReference type="NCBI Taxonomy" id="48936"/>
    <lineage>
        <taxon>Bacteria</taxon>
        <taxon>Pseudomonadati</taxon>
        <taxon>Pseudomonadota</taxon>
        <taxon>Alphaproteobacteria</taxon>
        <taxon>Sphingomonadales</taxon>
        <taxon>Sphingomonadaceae</taxon>
        <taxon>Novosphingobium</taxon>
    </lineage>
</organism>
<keyword evidence="3" id="KW-0413">Isomerase</keyword>
<dbReference type="GO" id="GO:0006567">
    <property type="term" value="P:L-threonine catabolic process"/>
    <property type="evidence" value="ECO:0007669"/>
    <property type="project" value="TreeGrafter"/>
</dbReference>
<dbReference type="GO" id="GO:0006694">
    <property type="term" value="P:steroid biosynthetic process"/>
    <property type="evidence" value="ECO:0007669"/>
    <property type="project" value="InterPro"/>
</dbReference>
<evidence type="ECO:0000313" key="4">
    <source>
        <dbReference type="Proteomes" id="UP000031338"/>
    </source>
</evidence>
<gene>
    <name evidence="3" type="ORF">NJ75_02273</name>
</gene>
<dbReference type="Gene3D" id="3.40.50.720">
    <property type="entry name" value="NAD(P)-binding Rossmann-like Domain"/>
    <property type="match status" value="1"/>
</dbReference>
<proteinExistence type="inferred from homology"/>
<sequence length="476" mass="53092">MAISTKKTIFLTGATGNMGSATLAELAGRADRFRVRALVRPEEQGHPVVKRFAKHPAVEWLSGDLTSAQDMRRGIDGVDQVLHIGGMVSPFADQFPELTMKVNVGGARNIVEAIKAAGQAETTALVYIGTVAQTGHRNAPVHWGRTGDPIKISRFDQYAVSKTQAEAIVAQSGLKRWVSLRQTGIAHPGIWKIFDPIIFHNPFNGVFEWVTVGDSARLAANACEDAVPETFWKRFYNIGGGDKLRVTNHEFARITARALGQKDAFASFRPHWSATRNFHGQWYADSDRLEEMVPFRSETLEDWAQAMVASMPVPVRLVARWFPGAGRSRMEKLAKGPGGTLNWIANDDREHIDAYFGSREAWERLPRTWADFEFRQPSREVSLLDHGYDTDKHEQDWTGDDLRSAAAFRGGKHVGAMGGADEPTQFRCAMGHDFTMTPRLYLKGGHWCPTCMVDQDSYDANRAANPFFAQVWPDMD</sequence>
<reference evidence="3 4" key="1">
    <citation type="submission" date="2014-10" db="EMBL/GenBank/DDBJ databases">
        <title>Draft genome sequence of Novosphingobium subterraneum DSM 12447.</title>
        <authorList>
            <person name="Gan H.M."/>
            <person name="Gan H.Y."/>
            <person name="Savka M.A."/>
        </authorList>
    </citation>
    <scope>NUCLEOTIDE SEQUENCE [LARGE SCALE GENOMIC DNA]</scope>
    <source>
        <strain evidence="3 4">DSM 12447</strain>
    </source>
</reference>
<dbReference type="GO" id="GO:0008743">
    <property type="term" value="F:L-threonine 3-dehydrogenase activity"/>
    <property type="evidence" value="ECO:0007669"/>
    <property type="project" value="TreeGrafter"/>
</dbReference>
<dbReference type="AlphaFoldDB" id="A0A0B8ZIA3"/>
<dbReference type="PANTHER" id="PTHR42687">
    <property type="entry name" value="L-THREONINE 3-DEHYDROGENASE"/>
    <property type="match status" value="1"/>
</dbReference>
<evidence type="ECO:0000259" key="2">
    <source>
        <dbReference type="Pfam" id="PF01073"/>
    </source>
</evidence>
<dbReference type="InterPro" id="IPR002225">
    <property type="entry name" value="3Beta_OHSteriod_DH/Estase"/>
</dbReference>
<keyword evidence="4" id="KW-1185">Reference proteome</keyword>
<dbReference type="InterPro" id="IPR036291">
    <property type="entry name" value="NAD(P)-bd_dom_sf"/>
</dbReference>
<dbReference type="Proteomes" id="UP000031338">
    <property type="component" value="Unassembled WGS sequence"/>
</dbReference>
<accession>A0A0B8ZIA3</accession>
<name>A0A0B8ZIA3_9SPHN</name>
<dbReference type="InterPro" id="IPR051225">
    <property type="entry name" value="NAD(P)_epim/dehydratase"/>
</dbReference>
<evidence type="ECO:0000313" key="3">
    <source>
        <dbReference type="EMBL" id="KHS46012.1"/>
    </source>
</evidence>
<dbReference type="STRING" id="48936.NJ75_02273"/>
<protein>
    <submittedName>
        <fullName evidence="3">3-beta hydroxysteroid dehydrogenase/isomerase family protein</fullName>
    </submittedName>
</protein>
<dbReference type="SUPFAM" id="SSF51735">
    <property type="entry name" value="NAD(P)-binding Rossmann-fold domains"/>
    <property type="match status" value="1"/>
</dbReference>
<comment type="caution">
    <text evidence="3">The sequence shown here is derived from an EMBL/GenBank/DDBJ whole genome shotgun (WGS) entry which is preliminary data.</text>
</comment>
<evidence type="ECO:0000256" key="1">
    <source>
        <dbReference type="ARBA" id="ARBA00007637"/>
    </source>
</evidence>
<dbReference type="PATRIC" id="fig|48936.3.peg.2285"/>
<dbReference type="PANTHER" id="PTHR42687:SF1">
    <property type="entry name" value="L-THREONINE 3-DEHYDROGENASE, MITOCHONDRIAL"/>
    <property type="match status" value="1"/>
</dbReference>
<comment type="similarity">
    <text evidence="1">Belongs to the NAD(P)-dependent epimerase/dehydratase family.</text>
</comment>
<dbReference type="Pfam" id="PF01073">
    <property type="entry name" value="3Beta_HSD"/>
    <property type="match status" value="1"/>
</dbReference>
<feature type="domain" description="3-beta hydroxysteroid dehydrogenase/isomerase" evidence="2">
    <location>
        <begin position="11"/>
        <end position="172"/>
    </location>
</feature>
<dbReference type="EMBL" id="JRVC01000010">
    <property type="protein sequence ID" value="KHS46012.1"/>
    <property type="molecule type" value="Genomic_DNA"/>
</dbReference>